<dbReference type="InterPro" id="IPR000700">
    <property type="entry name" value="PAS-assoc_C"/>
</dbReference>
<dbReference type="SUPFAM" id="SSF55785">
    <property type="entry name" value="PYP-like sensor domain (PAS domain)"/>
    <property type="match status" value="1"/>
</dbReference>
<evidence type="ECO:0000256" key="7">
    <source>
        <dbReference type="ARBA" id="ARBA00022643"/>
    </source>
</evidence>
<dbReference type="Proteomes" id="UP000563524">
    <property type="component" value="Unassembled WGS sequence"/>
</dbReference>
<dbReference type="PANTHER" id="PTHR47429">
    <property type="entry name" value="PROTEIN TWIN LOV 1"/>
    <property type="match status" value="1"/>
</dbReference>
<dbReference type="SMART" id="SM00091">
    <property type="entry name" value="PAS"/>
    <property type="match status" value="1"/>
</dbReference>
<dbReference type="InterPro" id="IPR011102">
    <property type="entry name" value="Sig_transdc_His_kinase_HWE"/>
</dbReference>
<dbReference type="SMART" id="SM00086">
    <property type="entry name" value="PAC"/>
    <property type="match status" value="1"/>
</dbReference>
<keyword evidence="17" id="KW-1185">Reference proteome</keyword>
<dbReference type="RefSeq" id="WP_246408216.1">
    <property type="nucleotide sequence ID" value="NZ_JACHOB010000001.1"/>
</dbReference>
<dbReference type="SMART" id="SM00911">
    <property type="entry name" value="HWE_HK"/>
    <property type="match status" value="1"/>
</dbReference>
<dbReference type="InterPro" id="IPR000014">
    <property type="entry name" value="PAS"/>
</dbReference>
<evidence type="ECO:0000256" key="11">
    <source>
        <dbReference type="ARBA" id="ARBA00022840"/>
    </source>
</evidence>
<dbReference type="Pfam" id="PF13426">
    <property type="entry name" value="PAS_9"/>
    <property type="match status" value="1"/>
</dbReference>
<keyword evidence="3" id="KW-0600">Photoreceptor protein</keyword>
<sequence>MTDDYDQAERPGSARYVPRGSADGFAGASGIMFEQAMVQTRMAVCLSDPRRADMPIVFANRAFCDLTGYALEEVLGRNCRFLQGADTNPDRVAEIKDALARRDVIVTELVNYRKDGTPFWNALHLGPIYDDDGELMYFFGSQWDVTDVHAARADELHAKMMARELSHRMKNMFSVINAIVHMTGRSASSATEASEKISGRLMALGRAHEATLDSASGAELVNLGPMLATVLTPYADAERIAFAGPEVRLTSNAVSMLALTLHELSINATKYGALREDAGETGRVLLSWRIEPDPAEQGGELLILSWRERGGPLVTEAPTRTGLGGNIVTSLLHAADGQIEYEWKRAGLEATIRLPLAS</sequence>
<dbReference type="Gene3D" id="3.30.565.10">
    <property type="entry name" value="Histidine kinase-like ATPase, C-terminal domain"/>
    <property type="match status" value="1"/>
</dbReference>
<comment type="catalytic activity">
    <reaction evidence="1">
        <text>ATP + protein L-histidine = ADP + protein N-phospho-L-histidine.</text>
        <dbReference type="EC" id="2.7.13.3"/>
    </reaction>
</comment>
<evidence type="ECO:0000256" key="12">
    <source>
        <dbReference type="ARBA" id="ARBA00022991"/>
    </source>
</evidence>
<dbReference type="CDD" id="cd00130">
    <property type="entry name" value="PAS"/>
    <property type="match status" value="1"/>
</dbReference>
<feature type="domain" description="PAC" evidence="15">
    <location>
        <begin position="105"/>
        <end position="157"/>
    </location>
</feature>
<dbReference type="InterPro" id="IPR036890">
    <property type="entry name" value="HATPase_C_sf"/>
</dbReference>
<dbReference type="GO" id="GO:0009881">
    <property type="term" value="F:photoreceptor activity"/>
    <property type="evidence" value="ECO:0007669"/>
    <property type="project" value="UniProtKB-KW"/>
</dbReference>
<protein>
    <recommendedName>
        <fullName evidence="2">histidine kinase</fullName>
        <ecNumber evidence="2">2.7.13.3</ecNumber>
    </recommendedName>
</protein>
<evidence type="ECO:0000256" key="10">
    <source>
        <dbReference type="ARBA" id="ARBA00022777"/>
    </source>
</evidence>
<accession>A0A840I0H5</accession>
<keyword evidence="7" id="KW-0288">FMN</keyword>
<feature type="domain" description="PAS" evidence="14">
    <location>
        <begin position="56"/>
        <end position="78"/>
    </location>
</feature>
<evidence type="ECO:0000256" key="13">
    <source>
        <dbReference type="ARBA" id="ARBA00023170"/>
    </source>
</evidence>
<dbReference type="InterPro" id="IPR035965">
    <property type="entry name" value="PAS-like_dom_sf"/>
</dbReference>
<keyword evidence="6" id="KW-0285">Flavoprotein</keyword>
<keyword evidence="12" id="KW-0157">Chromophore</keyword>
<dbReference type="NCBIfam" id="NF010077">
    <property type="entry name" value="PRK13559.1"/>
    <property type="match status" value="1"/>
</dbReference>
<evidence type="ECO:0000259" key="15">
    <source>
        <dbReference type="PROSITE" id="PS50113"/>
    </source>
</evidence>
<gene>
    <name evidence="16" type="ORF">GGQ59_000110</name>
</gene>
<dbReference type="EMBL" id="JACHOB010000001">
    <property type="protein sequence ID" value="MBB4657610.1"/>
    <property type="molecule type" value="Genomic_DNA"/>
</dbReference>
<reference evidence="16 17" key="1">
    <citation type="submission" date="2020-08" db="EMBL/GenBank/DDBJ databases">
        <title>Genomic Encyclopedia of Type Strains, Phase IV (KMG-IV): sequencing the most valuable type-strain genomes for metagenomic binning, comparative biology and taxonomic classification.</title>
        <authorList>
            <person name="Goeker M."/>
        </authorList>
    </citation>
    <scope>NUCLEOTIDE SEQUENCE [LARGE SCALE GENOMIC DNA]</scope>
    <source>
        <strain evidence="16 17">DSM 102850</strain>
    </source>
</reference>
<keyword evidence="9" id="KW-0547">Nucleotide-binding</keyword>
<dbReference type="InterPro" id="IPR001610">
    <property type="entry name" value="PAC"/>
</dbReference>
<dbReference type="GO" id="GO:0004673">
    <property type="term" value="F:protein histidine kinase activity"/>
    <property type="evidence" value="ECO:0007669"/>
    <property type="project" value="UniProtKB-EC"/>
</dbReference>
<dbReference type="Pfam" id="PF07536">
    <property type="entry name" value="HWE_HK"/>
    <property type="match status" value="1"/>
</dbReference>
<evidence type="ECO:0000256" key="4">
    <source>
        <dbReference type="ARBA" id="ARBA00022553"/>
    </source>
</evidence>
<name>A0A840I0H5_9PROT</name>
<keyword evidence="10" id="KW-0418">Kinase</keyword>
<organism evidence="16 17">
    <name type="scientific">Parvularcula dongshanensis</name>
    <dbReference type="NCBI Taxonomy" id="1173995"/>
    <lineage>
        <taxon>Bacteria</taxon>
        <taxon>Pseudomonadati</taxon>
        <taxon>Pseudomonadota</taxon>
        <taxon>Alphaproteobacteria</taxon>
        <taxon>Parvularculales</taxon>
        <taxon>Parvularculaceae</taxon>
        <taxon>Parvularcula</taxon>
    </lineage>
</organism>
<dbReference type="EC" id="2.7.13.3" evidence="2"/>
<keyword evidence="4" id="KW-0597">Phosphoprotein</keyword>
<evidence type="ECO:0000256" key="3">
    <source>
        <dbReference type="ARBA" id="ARBA00022543"/>
    </source>
</evidence>
<evidence type="ECO:0000256" key="9">
    <source>
        <dbReference type="ARBA" id="ARBA00022741"/>
    </source>
</evidence>
<evidence type="ECO:0000256" key="2">
    <source>
        <dbReference type="ARBA" id="ARBA00012438"/>
    </source>
</evidence>
<evidence type="ECO:0000256" key="5">
    <source>
        <dbReference type="ARBA" id="ARBA00022606"/>
    </source>
</evidence>
<keyword evidence="13" id="KW-0675">Receptor</keyword>
<comment type="caution">
    <text evidence="16">The sequence shown here is derived from an EMBL/GenBank/DDBJ whole genome shotgun (WGS) entry which is preliminary data.</text>
</comment>
<dbReference type="AlphaFoldDB" id="A0A840I0H5"/>
<dbReference type="NCBIfam" id="TIGR00229">
    <property type="entry name" value="sensory_box"/>
    <property type="match status" value="1"/>
</dbReference>
<dbReference type="GO" id="GO:0005524">
    <property type="term" value="F:ATP binding"/>
    <property type="evidence" value="ECO:0007669"/>
    <property type="project" value="UniProtKB-KW"/>
</dbReference>
<evidence type="ECO:0000313" key="16">
    <source>
        <dbReference type="EMBL" id="MBB4657610.1"/>
    </source>
</evidence>
<keyword evidence="11" id="KW-0067">ATP-binding</keyword>
<dbReference type="PROSITE" id="PS50113">
    <property type="entry name" value="PAC"/>
    <property type="match status" value="1"/>
</dbReference>
<keyword evidence="8" id="KW-0808">Transferase</keyword>
<proteinExistence type="predicted"/>
<evidence type="ECO:0000256" key="6">
    <source>
        <dbReference type="ARBA" id="ARBA00022630"/>
    </source>
</evidence>
<evidence type="ECO:0000256" key="8">
    <source>
        <dbReference type="ARBA" id="ARBA00022679"/>
    </source>
</evidence>
<dbReference type="PANTHER" id="PTHR47429:SF2">
    <property type="entry name" value="PROTEIN TWIN LOV 1"/>
    <property type="match status" value="1"/>
</dbReference>
<dbReference type="PROSITE" id="PS50112">
    <property type="entry name" value="PAS"/>
    <property type="match status" value="1"/>
</dbReference>
<evidence type="ECO:0000259" key="14">
    <source>
        <dbReference type="PROSITE" id="PS50112"/>
    </source>
</evidence>
<keyword evidence="5" id="KW-0716">Sensory transduction</keyword>
<evidence type="ECO:0000256" key="1">
    <source>
        <dbReference type="ARBA" id="ARBA00000085"/>
    </source>
</evidence>
<dbReference type="Gene3D" id="3.30.450.20">
    <property type="entry name" value="PAS domain"/>
    <property type="match status" value="1"/>
</dbReference>
<evidence type="ECO:0000313" key="17">
    <source>
        <dbReference type="Proteomes" id="UP000563524"/>
    </source>
</evidence>